<dbReference type="CDD" id="cd08518">
    <property type="entry name" value="PBP2_NikA_DppA_OppA_like_19"/>
    <property type="match status" value="1"/>
</dbReference>
<protein>
    <submittedName>
        <fullName evidence="7">Peptide/nickel transport system substrate-binding protein</fullName>
    </submittedName>
</protein>
<dbReference type="RefSeq" id="WP_074552913.1">
    <property type="nucleotide sequence ID" value="NZ_CP119563.1"/>
</dbReference>
<evidence type="ECO:0000256" key="1">
    <source>
        <dbReference type="ARBA" id="ARBA00004418"/>
    </source>
</evidence>
<sequence>MSLKTLKGLVPAALLALALAPPLQAGPVPPLVLAVGGEPEGGFDPVLGWGRYGNPLFQATLLRFNTDLSLVGDLATSWSLSDDRRTWTIKLRQDAKFSDGTALTAEDVAFTFNTARDAGGLVDMKILREARVVAPDTVELELTRPQITFTSHLVGLGIVPKARYGADYARHPVGAGPFRMVEWRPGEQLVVEPNPYWHGGTIPFPRVSFVFGAEAAAIALAQTGAVQVAAVPPAGSDAPPAGMRALHVQSVDNRGVMFPMVAAGGKTAEGKPIGNDVTADPAIRRALNQLLDRKALVDLALEGHGRPAHGPADGLPWDQPAAALPDADPIAAAVTLEAAGWIDRDGDGLREKDGREARFTLVYPASDSLRQALALGVAEQAKAVGIAIEPAGKSWDDIDNVMHADAVLFGWGAHDPSEIFALHHGDFAGVAYYNPGYYKNPAVDAHLDAAQAAPDFKAALPDWQAAQWDGRTGFGARGDAAWAWLVNIDHNYWVSDCLDLGPLQIEPHGHGYPITQGLQGWTWTCK</sequence>
<proteinExistence type="inferred from homology"/>
<evidence type="ECO:0000256" key="5">
    <source>
        <dbReference type="SAM" id="SignalP"/>
    </source>
</evidence>
<dbReference type="InterPro" id="IPR000914">
    <property type="entry name" value="SBP_5_dom"/>
</dbReference>
<feature type="chain" id="PRO_5010230642" evidence="5">
    <location>
        <begin position="26"/>
        <end position="526"/>
    </location>
</feature>
<evidence type="ECO:0000259" key="6">
    <source>
        <dbReference type="Pfam" id="PF00496"/>
    </source>
</evidence>
<comment type="similarity">
    <text evidence="2">Belongs to the bacterial solute-binding protein 5 family.</text>
</comment>
<keyword evidence="4 5" id="KW-0732">Signal</keyword>
<comment type="subcellular location">
    <subcellularLocation>
        <location evidence="1">Periplasm</location>
    </subcellularLocation>
</comment>
<dbReference type="PANTHER" id="PTHR30290">
    <property type="entry name" value="PERIPLASMIC BINDING COMPONENT OF ABC TRANSPORTER"/>
    <property type="match status" value="1"/>
</dbReference>
<organism evidence="7 8">
    <name type="scientific">Rhodobacter capsulatus</name>
    <name type="common">Rhodopseudomonas capsulata</name>
    <dbReference type="NCBI Taxonomy" id="1061"/>
    <lineage>
        <taxon>Bacteria</taxon>
        <taxon>Pseudomonadati</taxon>
        <taxon>Pseudomonadota</taxon>
        <taxon>Alphaproteobacteria</taxon>
        <taxon>Rhodobacterales</taxon>
        <taxon>Rhodobacter group</taxon>
        <taxon>Rhodobacter</taxon>
    </lineage>
</organism>
<reference evidence="7 8" key="1">
    <citation type="submission" date="2016-10" db="EMBL/GenBank/DDBJ databases">
        <authorList>
            <person name="de Groot N.N."/>
        </authorList>
    </citation>
    <scope>NUCLEOTIDE SEQUENCE [LARGE SCALE GENOMIC DNA]</scope>
    <source>
        <strain evidence="8">DSM 938 / 37b4</strain>
    </source>
</reference>
<evidence type="ECO:0000256" key="4">
    <source>
        <dbReference type="ARBA" id="ARBA00022729"/>
    </source>
</evidence>
<evidence type="ECO:0000256" key="3">
    <source>
        <dbReference type="ARBA" id="ARBA00022448"/>
    </source>
</evidence>
<dbReference type="GO" id="GO:1904680">
    <property type="term" value="F:peptide transmembrane transporter activity"/>
    <property type="evidence" value="ECO:0007669"/>
    <property type="project" value="TreeGrafter"/>
</dbReference>
<name>A0A1G7EMA0_RHOCA</name>
<dbReference type="Proteomes" id="UP000183812">
    <property type="component" value="Unassembled WGS sequence"/>
</dbReference>
<gene>
    <name evidence="7" type="ORF">SAMN04244550_00823</name>
</gene>
<dbReference type="Pfam" id="PF00496">
    <property type="entry name" value="SBP_bac_5"/>
    <property type="match status" value="1"/>
</dbReference>
<dbReference type="PANTHER" id="PTHR30290:SF9">
    <property type="entry name" value="OLIGOPEPTIDE-BINDING PROTEIN APPA"/>
    <property type="match status" value="1"/>
</dbReference>
<dbReference type="OrthoDB" id="9803988at2"/>
<dbReference type="Gene3D" id="3.40.190.10">
    <property type="entry name" value="Periplasmic binding protein-like II"/>
    <property type="match status" value="1"/>
</dbReference>
<evidence type="ECO:0000313" key="7">
    <source>
        <dbReference type="EMBL" id="SDE64830.1"/>
    </source>
</evidence>
<dbReference type="GO" id="GO:0015833">
    <property type="term" value="P:peptide transport"/>
    <property type="evidence" value="ECO:0007669"/>
    <property type="project" value="TreeGrafter"/>
</dbReference>
<evidence type="ECO:0000313" key="8">
    <source>
        <dbReference type="Proteomes" id="UP000183812"/>
    </source>
</evidence>
<keyword evidence="3" id="KW-0813">Transport</keyword>
<dbReference type="EMBL" id="FNAY01000002">
    <property type="protein sequence ID" value="SDE64830.1"/>
    <property type="molecule type" value="Genomic_DNA"/>
</dbReference>
<dbReference type="SUPFAM" id="SSF53850">
    <property type="entry name" value="Periplasmic binding protein-like II"/>
    <property type="match status" value="1"/>
</dbReference>
<dbReference type="InterPro" id="IPR039424">
    <property type="entry name" value="SBP_5"/>
</dbReference>
<dbReference type="Gene3D" id="3.10.105.10">
    <property type="entry name" value="Dipeptide-binding Protein, Domain 3"/>
    <property type="match status" value="1"/>
</dbReference>
<feature type="domain" description="Solute-binding protein family 5" evidence="6">
    <location>
        <begin position="70"/>
        <end position="418"/>
    </location>
</feature>
<feature type="signal peptide" evidence="5">
    <location>
        <begin position="1"/>
        <end position="25"/>
    </location>
</feature>
<dbReference type="AlphaFoldDB" id="A0A1G7EMA0"/>
<evidence type="ECO:0000256" key="2">
    <source>
        <dbReference type="ARBA" id="ARBA00005695"/>
    </source>
</evidence>
<accession>A0A1G7EMA0</accession>